<dbReference type="Pfam" id="PF00989">
    <property type="entry name" value="PAS"/>
    <property type="match status" value="1"/>
</dbReference>
<keyword evidence="17" id="KW-0175">Coiled coil</keyword>
<evidence type="ECO:0000259" key="23">
    <source>
        <dbReference type="PROSITE" id="PS50894"/>
    </source>
</evidence>
<dbReference type="GO" id="GO:0005886">
    <property type="term" value="C:plasma membrane"/>
    <property type="evidence" value="ECO:0007669"/>
    <property type="project" value="UniProtKB-SubCell"/>
</dbReference>
<dbReference type="InterPro" id="IPR036641">
    <property type="entry name" value="HPT_dom_sf"/>
</dbReference>
<accession>A0A3T1CHY0</accession>
<comment type="catalytic activity">
    <reaction evidence="1">
        <text>ATP + protein L-histidine = ADP + protein N-phospho-L-histidine.</text>
        <dbReference type="EC" id="2.7.13.3"/>
    </reaction>
</comment>
<keyword evidence="14 18" id="KW-0472">Membrane</keyword>
<dbReference type="SMART" id="SM00086">
    <property type="entry name" value="PAC"/>
    <property type="match status" value="2"/>
</dbReference>
<evidence type="ECO:0000256" key="18">
    <source>
        <dbReference type="SAM" id="Phobius"/>
    </source>
</evidence>
<feature type="domain" description="Histidine kinase" evidence="19">
    <location>
        <begin position="567"/>
        <end position="785"/>
    </location>
</feature>
<dbReference type="Gene3D" id="3.30.450.20">
    <property type="entry name" value="PAS domain"/>
    <property type="match status" value="2"/>
</dbReference>
<feature type="transmembrane region" description="Helical" evidence="18">
    <location>
        <begin position="153"/>
        <end position="174"/>
    </location>
</feature>
<dbReference type="Gene3D" id="1.10.287.130">
    <property type="match status" value="1"/>
</dbReference>
<dbReference type="SUPFAM" id="SSF47384">
    <property type="entry name" value="Homodimeric domain of signal transducing histidine kinase"/>
    <property type="match status" value="1"/>
</dbReference>
<dbReference type="SMART" id="SM00448">
    <property type="entry name" value="REC"/>
    <property type="match status" value="1"/>
</dbReference>
<feature type="transmembrane region" description="Helical" evidence="18">
    <location>
        <begin position="58"/>
        <end position="75"/>
    </location>
</feature>
<dbReference type="PROSITE" id="PS50112">
    <property type="entry name" value="PAS"/>
    <property type="match status" value="2"/>
</dbReference>
<feature type="transmembrane region" description="Helical" evidence="18">
    <location>
        <begin position="267"/>
        <end position="286"/>
    </location>
</feature>
<dbReference type="RefSeq" id="WP_130586397.1">
    <property type="nucleotide sequence ID" value="NZ_AP019389.1"/>
</dbReference>
<dbReference type="SUPFAM" id="SSF47226">
    <property type="entry name" value="Histidine-containing phosphotransfer domain, HPT domain"/>
    <property type="match status" value="1"/>
</dbReference>
<dbReference type="InterPro" id="IPR011006">
    <property type="entry name" value="CheY-like_superfamily"/>
</dbReference>
<dbReference type="InterPro" id="IPR013767">
    <property type="entry name" value="PAS_fold"/>
</dbReference>
<dbReference type="PROSITE" id="PS50113">
    <property type="entry name" value="PAC"/>
    <property type="match status" value="1"/>
</dbReference>
<evidence type="ECO:0000256" key="12">
    <source>
        <dbReference type="ARBA" id="ARBA00022989"/>
    </source>
</evidence>
<name>A0A3T1CHY0_9SPHN</name>
<dbReference type="InterPro" id="IPR008207">
    <property type="entry name" value="Sig_transdc_His_kin_Hpt_dom"/>
</dbReference>
<dbReference type="InterPro" id="IPR036097">
    <property type="entry name" value="HisK_dim/P_sf"/>
</dbReference>
<keyword evidence="11" id="KW-0067">ATP-binding</keyword>
<evidence type="ECO:0000259" key="20">
    <source>
        <dbReference type="PROSITE" id="PS50110"/>
    </source>
</evidence>
<dbReference type="SMART" id="SM00091">
    <property type="entry name" value="PAS"/>
    <property type="match status" value="2"/>
</dbReference>
<evidence type="ECO:0000313" key="25">
    <source>
        <dbReference type="Proteomes" id="UP000290057"/>
    </source>
</evidence>
<evidence type="ECO:0000256" key="16">
    <source>
        <dbReference type="PROSITE-ProRule" id="PRU00169"/>
    </source>
</evidence>
<dbReference type="Pfam" id="PF05231">
    <property type="entry name" value="MASE1"/>
    <property type="match status" value="1"/>
</dbReference>
<evidence type="ECO:0000256" key="7">
    <source>
        <dbReference type="ARBA" id="ARBA00022679"/>
    </source>
</evidence>
<evidence type="ECO:0000259" key="19">
    <source>
        <dbReference type="PROSITE" id="PS50109"/>
    </source>
</evidence>
<dbReference type="Gene3D" id="3.30.565.10">
    <property type="entry name" value="Histidine kinase-like ATPase, C-terminal domain"/>
    <property type="match status" value="1"/>
</dbReference>
<dbReference type="AlphaFoldDB" id="A0A3T1CHY0"/>
<evidence type="ECO:0000256" key="4">
    <source>
        <dbReference type="ARBA" id="ARBA00022475"/>
    </source>
</evidence>
<feature type="domain" description="PAS" evidence="21">
    <location>
        <begin position="425"/>
        <end position="470"/>
    </location>
</feature>
<keyword evidence="4" id="KW-1003">Cell membrane</keyword>
<proteinExistence type="predicted"/>
<dbReference type="CDD" id="cd16922">
    <property type="entry name" value="HATPase_EvgS-ArcB-TorS-like"/>
    <property type="match status" value="1"/>
</dbReference>
<feature type="coiled-coil region" evidence="17">
    <location>
        <begin position="533"/>
        <end position="560"/>
    </location>
</feature>
<keyword evidence="12 18" id="KW-1133">Transmembrane helix</keyword>
<dbReference type="EMBL" id="AP019389">
    <property type="protein sequence ID" value="BBI20596.1"/>
    <property type="molecule type" value="Genomic_DNA"/>
</dbReference>
<evidence type="ECO:0000256" key="13">
    <source>
        <dbReference type="ARBA" id="ARBA00023012"/>
    </source>
</evidence>
<dbReference type="FunFam" id="3.30.565.10:FF:000010">
    <property type="entry name" value="Sensor histidine kinase RcsC"/>
    <property type="match status" value="1"/>
</dbReference>
<feature type="domain" description="HPt" evidence="23">
    <location>
        <begin position="952"/>
        <end position="1040"/>
    </location>
</feature>
<dbReference type="SUPFAM" id="SSF52172">
    <property type="entry name" value="CheY-like"/>
    <property type="match status" value="1"/>
</dbReference>
<dbReference type="InterPro" id="IPR003661">
    <property type="entry name" value="HisK_dim/P_dom"/>
</dbReference>
<feature type="modified residue" description="Phosphohistidine" evidence="15">
    <location>
        <position position="991"/>
    </location>
</feature>
<dbReference type="CDD" id="cd17546">
    <property type="entry name" value="REC_hyHK_CKI1_RcsC-like"/>
    <property type="match status" value="1"/>
</dbReference>
<dbReference type="CDD" id="cd00130">
    <property type="entry name" value="PAS"/>
    <property type="match status" value="2"/>
</dbReference>
<feature type="transmembrane region" description="Helical" evidence="18">
    <location>
        <begin position="235"/>
        <end position="255"/>
    </location>
</feature>
<dbReference type="PROSITE" id="PS50894">
    <property type="entry name" value="HPT"/>
    <property type="match status" value="1"/>
</dbReference>
<evidence type="ECO:0000256" key="3">
    <source>
        <dbReference type="ARBA" id="ARBA00012438"/>
    </source>
</evidence>
<dbReference type="EC" id="2.7.13.3" evidence="3"/>
<dbReference type="InterPro" id="IPR005467">
    <property type="entry name" value="His_kinase_dom"/>
</dbReference>
<keyword evidence="6 16" id="KW-0597">Phosphoprotein</keyword>
<keyword evidence="7" id="KW-0808">Transferase</keyword>
<feature type="transmembrane region" description="Helical" evidence="18">
    <location>
        <begin position="186"/>
        <end position="205"/>
    </location>
</feature>
<comment type="subcellular location">
    <subcellularLocation>
        <location evidence="2">Cell inner membrane</location>
        <topology evidence="2">Multi-pass membrane protein</topology>
    </subcellularLocation>
</comment>
<feature type="domain" description="PAS" evidence="21">
    <location>
        <begin position="298"/>
        <end position="368"/>
    </location>
</feature>
<dbReference type="SUPFAM" id="SSF55874">
    <property type="entry name" value="ATPase domain of HSP90 chaperone/DNA topoisomerase II/histidine kinase"/>
    <property type="match status" value="1"/>
</dbReference>
<dbReference type="GO" id="GO:0005524">
    <property type="term" value="F:ATP binding"/>
    <property type="evidence" value="ECO:0007669"/>
    <property type="project" value="UniProtKB-KW"/>
</dbReference>
<dbReference type="NCBIfam" id="TIGR00229">
    <property type="entry name" value="sensory_box"/>
    <property type="match status" value="2"/>
</dbReference>
<dbReference type="Gene3D" id="3.40.50.2300">
    <property type="match status" value="1"/>
</dbReference>
<keyword evidence="25" id="KW-1185">Reference proteome</keyword>
<dbReference type="InterPro" id="IPR001789">
    <property type="entry name" value="Sig_transdc_resp-reg_receiver"/>
</dbReference>
<dbReference type="Pfam" id="PF02518">
    <property type="entry name" value="HATPase_c"/>
    <property type="match status" value="1"/>
</dbReference>
<keyword evidence="10" id="KW-0418">Kinase</keyword>
<keyword evidence="9" id="KW-0547">Nucleotide-binding</keyword>
<evidence type="ECO:0000259" key="22">
    <source>
        <dbReference type="PROSITE" id="PS50113"/>
    </source>
</evidence>
<dbReference type="InterPro" id="IPR036890">
    <property type="entry name" value="HATPase_C_sf"/>
</dbReference>
<keyword evidence="8 18" id="KW-0812">Transmembrane</keyword>
<evidence type="ECO:0000256" key="11">
    <source>
        <dbReference type="ARBA" id="ARBA00022840"/>
    </source>
</evidence>
<feature type="transmembrane region" description="Helical" evidence="18">
    <location>
        <begin position="113"/>
        <end position="138"/>
    </location>
</feature>
<keyword evidence="13" id="KW-0902">Two-component regulatory system</keyword>
<dbReference type="SUPFAM" id="SSF55785">
    <property type="entry name" value="PYP-like sensor domain (PAS domain)"/>
    <property type="match status" value="2"/>
</dbReference>
<feature type="domain" description="PAC" evidence="22">
    <location>
        <begin position="494"/>
        <end position="549"/>
    </location>
</feature>
<evidence type="ECO:0000259" key="21">
    <source>
        <dbReference type="PROSITE" id="PS50112"/>
    </source>
</evidence>
<evidence type="ECO:0000256" key="1">
    <source>
        <dbReference type="ARBA" id="ARBA00000085"/>
    </source>
</evidence>
<dbReference type="InterPro" id="IPR003594">
    <property type="entry name" value="HATPase_dom"/>
</dbReference>
<feature type="modified residue" description="4-aspartylphosphate" evidence="16">
    <location>
        <position position="865"/>
    </location>
</feature>
<evidence type="ECO:0000256" key="10">
    <source>
        <dbReference type="ARBA" id="ARBA00022777"/>
    </source>
</evidence>
<dbReference type="PANTHER" id="PTHR43047:SF72">
    <property type="entry name" value="OSMOSENSING HISTIDINE PROTEIN KINASE SLN1"/>
    <property type="match status" value="1"/>
</dbReference>
<dbReference type="InterPro" id="IPR004358">
    <property type="entry name" value="Sig_transdc_His_kin-like_C"/>
</dbReference>
<dbReference type="PROSITE" id="PS50110">
    <property type="entry name" value="RESPONSE_REGULATORY"/>
    <property type="match status" value="1"/>
</dbReference>
<dbReference type="InterPro" id="IPR000014">
    <property type="entry name" value="PAS"/>
</dbReference>
<dbReference type="CDD" id="cd00082">
    <property type="entry name" value="HisKA"/>
    <property type="match status" value="1"/>
</dbReference>
<dbReference type="GO" id="GO:0009927">
    <property type="term" value="F:histidine phosphotransfer kinase activity"/>
    <property type="evidence" value="ECO:0007669"/>
    <property type="project" value="TreeGrafter"/>
</dbReference>
<protein>
    <recommendedName>
        <fullName evidence="3">histidine kinase</fullName>
        <ecNumber evidence="3">2.7.13.3</ecNumber>
    </recommendedName>
</protein>
<dbReference type="Pfam" id="PF00072">
    <property type="entry name" value="Response_reg"/>
    <property type="match status" value="1"/>
</dbReference>
<dbReference type="PROSITE" id="PS50109">
    <property type="entry name" value="HIS_KIN"/>
    <property type="match status" value="1"/>
</dbReference>
<feature type="transmembrane region" description="Helical" evidence="18">
    <location>
        <begin position="34"/>
        <end position="51"/>
    </location>
</feature>
<evidence type="ECO:0000256" key="8">
    <source>
        <dbReference type="ARBA" id="ARBA00022692"/>
    </source>
</evidence>
<dbReference type="InterPro" id="IPR001610">
    <property type="entry name" value="PAC"/>
</dbReference>
<dbReference type="InterPro" id="IPR035965">
    <property type="entry name" value="PAS-like_dom_sf"/>
</dbReference>
<evidence type="ECO:0000256" key="5">
    <source>
        <dbReference type="ARBA" id="ARBA00022519"/>
    </source>
</evidence>
<feature type="domain" description="Response regulatory" evidence="20">
    <location>
        <begin position="811"/>
        <end position="933"/>
    </location>
</feature>
<dbReference type="SMART" id="SM00387">
    <property type="entry name" value="HATPase_c"/>
    <property type="match status" value="1"/>
</dbReference>
<evidence type="ECO:0000256" key="14">
    <source>
        <dbReference type="ARBA" id="ARBA00023136"/>
    </source>
</evidence>
<dbReference type="Pfam" id="PF00512">
    <property type="entry name" value="HisKA"/>
    <property type="match status" value="1"/>
</dbReference>
<evidence type="ECO:0000256" key="2">
    <source>
        <dbReference type="ARBA" id="ARBA00004429"/>
    </source>
</evidence>
<dbReference type="PANTHER" id="PTHR43047">
    <property type="entry name" value="TWO-COMPONENT HISTIDINE PROTEIN KINASE"/>
    <property type="match status" value="1"/>
</dbReference>
<dbReference type="Pfam" id="PF08448">
    <property type="entry name" value="PAS_4"/>
    <property type="match status" value="1"/>
</dbReference>
<dbReference type="InterPro" id="IPR007895">
    <property type="entry name" value="MASE1"/>
</dbReference>
<dbReference type="SMART" id="SM00388">
    <property type="entry name" value="HisKA"/>
    <property type="match status" value="1"/>
</dbReference>
<evidence type="ECO:0000256" key="17">
    <source>
        <dbReference type="SAM" id="Coils"/>
    </source>
</evidence>
<gene>
    <name evidence="24" type="ORF">EKJ_14430</name>
</gene>
<feature type="transmembrane region" description="Helical" evidence="18">
    <location>
        <begin position="81"/>
        <end position="101"/>
    </location>
</feature>
<sequence>MKLLRKEAAFVLVLAALFGFLAYTGIALTRGNERIAMLWLPNAVAAAWLIYSRTRAAPFYILGCLLANIAVNRLVGDNWSIALGLAIANSVEIATLVLLVRKAKDAALDLAEVDTYAVLILASVVASFASAIVASVVLADTGTGFSLADGQRWLIADALSLIIILPVTLVFLGAWRERKSPQARDLLEWMVMVGLVTIGTMLIFTQTTFPFLFLTSPLVLFAAFRTGLVGTAVATLLITAISSAATAIGLGPIVLVRGGSELQLVAYQAFLATNFAIGFPVAALLAQRNRDRLRFRLERDEKQEVLDNIRDVIFRADANGCWSSLNPAWETLTGYKIEESLGKPTTAFLHPEDLAATHVIYPRIASGDLEEATLQQRFFDKSGECHYIEVGVKRLSGTDGAFLGTIGNIRDISLEVKQANELKDSEARFRLLAESAPVGIFRANAAGELTYINPGWAAKVGMTVEQMLGRGWLDAVADLKPLQENPPFQDFAPGDLRKRLIQFHSADGGHVWMETYNSAEFDEDGKVKGYYGAAVDVSEARQLELELREARRRAEDSAMAKSAFLANMSHEIRTPMNGVLGFTDLLQHSELDEEQRSYVQLIADSGRAMMRLLNDILDISKIEAGQMRISNDPFDLRHKLNGIVKLMEPVAEKKGLSVEIDFAPEIPPYIVGDALRLRQIVLNLLGNAIKFTEDGGVRLVAKQIESGRKLAIDVIDTGIGIPSEKLDAIFKHFTQADGTIARRFGGTGLGLTISRQLVDMMEGDISVTSTPGKGTTFTVVLPLVAAEAPEAPKGDPHPDAQKPAVEGPPLRLLIAEDNEINQRLIKALCRNAGYEPHIVGDGKAALDAVASAQARGDQFAMVLMDLQMPLMDGISATQELRARGFNAAKLPVVALTANAYPEDIERCLASGMQGHLAKPLQMCDLVKAVERFARKGEAAAAKSDGDAGDALDISDLAENYQTLKDAVREMLADLAITNIDSRWEEVASSLHQLAGIASHFGEARLGRVASEVERGMKAARDADQRMALARTAFEELNRAA</sequence>
<dbReference type="InterPro" id="IPR000700">
    <property type="entry name" value="PAS-assoc_C"/>
</dbReference>
<dbReference type="Proteomes" id="UP000290057">
    <property type="component" value="Chromosome"/>
</dbReference>
<evidence type="ECO:0000256" key="15">
    <source>
        <dbReference type="PROSITE-ProRule" id="PRU00110"/>
    </source>
</evidence>
<keyword evidence="5" id="KW-0997">Cell inner membrane</keyword>
<dbReference type="InterPro" id="IPR013656">
    <property type="entry name" value="PAS_4"/>
</dbReference>
<evidence type="ECO:0000256" key="9">
    <source>
        <dbReference type="ARBA" id="ARBA00022741"/>
    </source>
</evidence>
<dbReference type="GO" id="GO:0000155">
    <property type="term" value="F:phosphorelay sensor kinase activity"/>
    <property type="evidence" value="ECO:0007669"/>
    <property type="project" value="InterPro"/>
</dbReference>
<evidence type="ECO:0000313" key="24">
    <source>
        <dbReference type="EMBL" id="BBI20596.1"/>
    </source>
</evidence>
<dbReference type="FunFam" id="1.10.287.130:FF:000004">
    <property type="entry name" value="Ethylene receptor 1"/>
    <property type="match status" value="1"/>
</dbReference>
<evidence type="ECO:0000256" key="6">
    <source>
        <dbReference type="ARBA" id="ARBA00022553"/>
    </source>
</evidence>
<dbReference type="PRINTS" id="PR00344">
    <property type="entry name" value="BCTRLSENSOR"/>
</dbReference>
<reference evidence="24 25" key="1">
    <citation type="submission" date="2019-01" db="EMBL/GenBank/DDBJ databases">
        <title>Complete genome sequence of Erythrobacter flavus KJ5.</title>
        <authorList>
            <person name="Kanesaki Y."/>
            <person name="Brotosudarmo T."/>
            <person name="Moriuchi R."/>
            <person name="Awai K."/>
        </authorList>
    </citation>
    <scope>NUCLEOTIDE SEQUENCE [LARGE SCALE GENOMIC DNA]</scope>
    <source>
        <strain evidence="24 25">KJ5</strain>
    </source>
</reference>
<dbReference type="GO" id="GO:0006355">
    <property type="term" value="P:regulation of DNA-templated transcription"/>
    <property type="evidence" value="ECO:0007669"/>
    <property type="project" value="InterPro"/>
</dbReference>
<organism evidence="24 25">
    <name type="scientific">Qipengyuania flava</name>
    <dbReference type="NCBI Taxonomy" id="192812"/>
    <lineage>
        <taxon>Bacteria</taxon>
        <taxon>Pseudomonadati</taxon>
        <taxon>Pseudomonadota</taxon>
        <taxon>Alphaproteobacteria</taxon>
        <taxon>Sphingomonadales</taxon>
        <taxon>Erythrobacteraceae</taxon>
        <taxon>Qipengyuania</taxon>
    </lineage>
</organism>